<name>A0A3N1NQE7_9GAMM</name>
<evidence type="ECO:0000256" key="6">
    <source>
        <dbReference type="PIRSR" id="PIRSR606710-2"/>
    </source>
</evidence>
<dbReference type="OrthoDB" id="9801455at2"/>
<dbReference type="InterPro" id="IPR050727">
    <property type="entry name" value="GH43_arabinanases"/>
</dbReference>
<evidence type="ECO:0000256" key="5">
    <source>
        <dbReference type="PIRSR" id="PIRSR606710-1"/>
    </source>
</evidence>
<feature type="active site" description="Proton acceptor" evidence="5">
    <location>
        <position position="46"/>
    </location>
</feature>
<dbReference type="CDD" id="cd18832">
    <property type="entry name" value="GH43_GsAbnA-like"/>
    <property type="match status" value="1"/>
</dbReference>
<feature type="signal peptide" evidence="7">
    <location>
        <begin position="1"/>
        <end position="26"/>
    </location>
</feature>
<dbReference type="EMBL" id="RJUK01000002">
    <property type="protein sequence ID" value="ROQ18373.1"/>
    <property type="molecule type" value="Genomic_DNA"/>
</dbReference>
<keyword evidence="7" id="KW-0732">Signal</keyword>
<comment type="caution">
    <text evidence="10">The sequence shown here is derived from an EMBL/GenBank/DDBJ whole genome shotgun (WGS) entry which is preliminary data.</text>
</comment>
<dbReference type="Gene3D" id="2.60.120.200">
    <property type="match status" value="1"/>
</dbReference>
<evidence type="ECO:0000256" key="2">
    <source>
        <dbReference type="ARBA" id="ARBA00009865"/>
    </source>
</evidence>
<comment type="pathway">
    <text evidence="1">Glycan metabolism; L-arabinan degradation.</text>
</comment>
<keyword evidence="4" id="KW-0326">Glycosidase</keyword>
<keyword evidence="11" id="KW-1185">Reference proteome</keyword>
<dbReference type="SUPFAM" id="SSF49899">
    <property type="entry name" value="Concanavalin A-like lectins/glucanases"/>
    <property type="match status" value="1"/>
</dbReference>
<feature type="domain" description="Extracellular endo-alpha-(1-&gt;5)-L-arabinanase C-terminal" evidence="8">
    <location>
        <begin position="379"/>
        <end position="488"/>
    </location>
</feature>
<dbReference type="SUPFAM" id="SSF75005">
    <property type="entry name" value="Arabinanase/levansucrase/invertase"/>
    <property type="match status" value="1"/>
</dbReference>
<protein>
    <submittedName>
        <fullName evidence="10">Arabinan endo-1,5-alpha-L-arabinosidase</fullName>
    </submittedName>
</protein>
<dbReference type="Pfam" id="PF20578">
    <property type="entry name" value="aBig_2"/>
    <property type="match status" value="1"/>
</dbReference>
<dbReference type="InterPro" id="IPR046780">
    <property type="entry name" value="aBig_2"/>
</dbReference>
<dbReference type="InterPro" id="IPR023296">
    <property type="entry name" value="Glyco_hydro_beta-prop_sf"/>
</dbReference>
<accession>A0A3N1NQE7</accession>
<evidence type="ECO:0000256" key="4">
    <source>
        <dbReference type="ARBA" id="ARBA00023295"/>
    </source>
</evidence>
<dbReference type="PANTHER" id="PTHR43301:SF3">
    <property type="entry name" value="ARABINAN ENDO-1,5-ALPHA-L-ARABINOSIDASE A-RELATED"/>
    <property type="match status" value="1"/>
</dbReference>
<dbReference type="Pfam" id="PF04616">
    <property type="entry name" value="Glyco_hydro_43"/>
    <property type="match status" value="1"/>
</dbReference>
<dbReference type="Pfam" id="PF13385">
    <property type="entry name" value="Laminin_G_3"/>
    <property type="match status" value="1"/>
</dbReference>
<feature type="site" description="Important for catalytic activity, responsible for pKa modulation of the active site Glu and correct orientation of both the proton donor and substrate" evidence="6">
    <location>
        <position position="180"/>
    </location>
</feature>
<dbReference type="GO" id="GO:0005975">
    <property type="term" value="P:carbohydrate metabolic process"/>
    <property type="evidence" value="ECO:0007669"/>
    <property type="project" value="InterPro"/>
</dbReference>
<keyword evidence="3" id="KW-0378">Hydrolase</keyword>
<feature type="chain" id="PRO_5017938418" evidence="7">
    <location>
        <begin position="27"/>
        <end position="791"/>
    </location>
</feature>
<evidence type="ECO:0000313" key="11">
    <source>
        <dbReference type="Proteomes" id="UP000273643"/>
    </source>
</evidence>
<evidence type="ECO:0000256" key="1">
    <source>
        <dbReference type="ARBA" id="ARBA00004834"/>
    </source>
</evidence>
<evidence type="ECO:0000259" key="9">
    <source>
        <dbReference type="Pfam" id="PF20578"/>
    </source>
</evidence>
<comment type="similarity">
    <text evidence="2">Belongs to the glycosyl hydrolase 43 family.</text>
</comment>
<gene>
    <name evidence="10" type="ORF">EDC38_2598</name>
</gene>
<dbReference type="Pfam" id="PF16369">
    <property type="entry name" value="GH43_C"/>
    <property type="match status" value="1"/>
</dbReference>
<evidence type="ECO:0000256" key="7">
    <source>
        <dbReference type="SAM" id="SignalP"/>
    </source>
</evidence>
<sequence>MSTKDLPGLIGAAALLLAAGAATTHAAPATDHEWAPPEFAEATVHDPSVIRVDDTYYVFGSHLAAAKSDDLMQWQQVADGANAANPLFDDVQAELRETFEWAQTDTLWAADVIQLEDGRFYMYYNASRGDSPRSAMGIAVADDIEGPYRNEGIFLRSGMWGQPSEDGTIYDARIHPNVVDPDAFFDAEGKLWMVYGSYSGGLFIFEMDPETGFPLPGQGYGKHLMGGNHSRIEAPYILYSPETQYYYLFTSFGGLSADGGYNVRVARSRQPDGPYFDAQGNNMAEVKSDPALPLFDDDSIEPYAMKILGNHLFTRELGEDGEGLGTGYVSPGHNSAYYDDATGQYFLISHSRFPGTGERHNIRVNELLINDADWPVAAPYRYADKALQAQPGQRKVKRPDVVGDYKVILKDKTITADIETSRFATLTNNGRIRGDIEGRWWFGGNDRISVELSNGDYEGVLSYQWNETAERFDLTFSALSDAGLTLWGSRLPDRPTEAVLQAILDDIEFSSTPLQNDIDLPVSATRNATIEWSSSAPQWIATDGQVNRPEHGLGDQVVTLRATVHYDGETQSREYPVTVREQAPDGLLAHYSFDGNLNDTTGQQAPGQVSGARIDWAGGQIDFVSGVSAEAAYFDGQSGVRLPGGLIASHRYSVSFWLNPSALNAFSTTFFGARNPDSWISFLPMGHGFVNGHTMLWSGTLWYDAGTGMNIPQDAWSHVAWVVDEGALSIYINGEERFSGAGFPHVFTEGTGIFSLGVNWWDLPYEGAMDELRVYEKPLSAAEVMELSQTP</sequence>
<dbReference type="PANTHER" id="PTHR43301">
    <property type="entry name" value="ARABINAN ENDO-1,5-ALPHA-L-ARABINOSIDASE"/>
    <property type="match status" value="1"/>
</dbReference>
<dbReference type="Gene3D" id="2.40.128.10">
    <property type="match status" value="1"/>
</dbReference>
<evidence type="ECO:0000259" key="8">
    <source>
        <dbReference type="Pfam" id="PF16369"/>
    </source>
</evidence>
<dbReference type="RefSeq" id="WP_123639015.1">
    <property type="nucleotide sequence ID" value="NZ_RJUK01000002.1"/>
</dbReference>
<evidence type="ECO:0000313" key="10">
    <source>
        <dbReference type="EMBL" id="ROQ18373.1"/>
    </source>
</evidence>
<evidence type="ECO:0000256" key="3">
    <source>
        <dbReference type="ARBA" id="ARBA00022801"/>
    </source>
</evidence>
<dbReference type="Proteomes" id="UP000273643">
    <property type="component" value="Unassembled WGS sequence"/>
</dbReference>
<feature type="domain" description="Atrophied bacterial Ig" evidence="9">
    <location>
        <begin position="514"/>
        <end position="582"/>
    </location>
</feature>
<dbReference type="InterPro" id="IPR013320">
    <property type="entry name" value="ConA-like_dom_sf"/>
</dbReference>
<proteinExistence type="inferred from homology"/>
<dbReference type="InterPro" id="IPR032291">
    <property type="entry name" value="Abn2_C"/>
</dbReference>
<reference evidence="10 11" key="1">
    <citation type="submission" date="2018-11" db="EMBL/GenBank/DDBJ databases">
        <title>Genomic Encyclopedia of Type Strains, Phase IV (KMG-IV): sequencing the most valuable type-strain genomes for metagenomic binning, comparative biology and taxonomic classification.</title>
        <authorList>
            <person name="Goeker M."/>
        </authorList>
    </citation>
    <scope>NUCLEOTIDE SEQUENCE [LARGE SCALE GENOMIC DNA]</scope>
    <source>
        <strain evidence="10 11">DSM 16974</strain>
    </source>
</reference>
<dbReference type="Gene3D" id="2.115.10.20">
    <property type="entry name" value="Glycosyl hydrolase domain, family 43"/>
    <property type="match status" value="1"/>
</dbReference>
<dbReference type="GO" id="GO:0004553">
    <property type="term" value="F:hydrolase activity, hydrolyzing O-glycosyl compounds"/>
    <property type="evidence" value="ECO:0007669"/>
    <property type="project" value="InterPro"/>
</dbReference>
<dbReference type="AlphaFoldDB" id="A0A3N1NQE7"/>
<organism evidence="10 11">
    <name type="scientific">Marinimicrobium koreense</name>
    <dbReference type="NCBI Taxonomy" id="306545"/>
    <lineage>
        <taxon>Bacteria</taxon>
        <taxon>Pseudomonadati</taxon>
        <taxon>Pseudomonadota</taxon>
        <taxon>Gammaproteobacteria</taxon>
        <taxon>Cellvibrionales</taxon>
        <taxon>Cellvibrionaceae</taxon>
        <taxon>Marinimicrobium</taxon>
    </lineage>
</organism>
<feature type="active site" description="Proton donor" evidence="5">
    <location>
        <position position="233"/>
    </location>
</feature>
<dbReference type="InterPro" id="IPR006710">
    <property type="entry name" value="Glyco_hydro_43"/>
</dbReference>